<evidence type="ECO:0000313" key="1">
    <source>
        <dbReference type="EMBL" id="KAF7508781.1"/>
    </source>
</evidence>
<gene>
    <name evidence="1" type="ORF">GJ744_008658</name>
</gene>
<evidence type="ECO:0000313" key="2">
    <source>
        <dbReference type="Proteomes" id="UP000606974"/>
    </source>
</evidence>
<organism evidence="1 2">
    <name type="scientific">Endocarpon pusillum</name>
    <dbReference type="NCBI Taxonomy" id="364733"/>
    <lineage>
        <taxon>Eukaryota</taxon>
        <taxon>Fungi</taxon>
        <taxon>Dikarya</taxon>
        <taxon>Ascomycota</taxon>
        <taxon>Pezizomycotina</taxon>
        <taxon>Eurotiomycetes</taxon>
        <taxon>Chaetothyriomycetidae</taxon>
        <taxon>Verrucariales</taxon>
        <taxon>Verrucariaceae</taxon>
        <taxon>Endocarpon</taxon>
    </lineage>
</organism>
<keyword evidence="2" id="KW-1185">Reference proteome</keyword>
<accession>A0A8H7E6M1</accession>
<dbReference type="Proteomes" id="UP000606974">
    <property type="component" value="Unassembled WGS sequence"/>
</dbReference>
<reference evidence="1" key="1">
    <citation type="submission" date="2020-02" db="EMBL/GenBank/DDBJ databases">
        <authorList>
            <person name="Palmer J.M."/>
        </authorList>
    </citation>
    <scope>NUCLEOTIDE SEQUENCE</scope>
    <source>
        <strain evidence="1">EPUS1.4</strain>
        <tissue evidence="1">Thallus</tissue>
    </source>
</reference>
<protein>
    <submittedName>
        <fullName evidence="1">Uncharacterized protein</fullName>
    </submittedName>
</protein>
<proteinExistence type="predicted"/>
<dbReference type="EMBL" id="JAACFV010000049">
    <property type="protein sequence ID" value="KAF7508781.1"/>
    <property type="molecule type" value="Genomic_DNA"/>
</dbReference>
<sequence>MLQQIIRRRHKDAALNHINAGNTNHFKVPNAVTEPYLPNSIAFYMATVYF</sequence>
<comment type="caution">
    <text evidence="1">The sequence shown here is derived from an EMBL/GenBank/DDBJ whole genome shotgun (WGS) entry which is preliminary data.</text>
</comment>
<name>A0A8H7E6M1_9EURO</name>
<dbReference type="AlphaFoldDB" id="A0A8H7E6M1"/>